<organism evidence="1 2">
    <name type="scientific">Spirosoma foliorum</name>
    <dbReference type="NCBI Taxonomy" id="2710596"/>
    <lineage>
        <taxon>Bacteria</taxon>
        <taxon>Pseudomonadati</taxon>
        <taxon>Bacteroidota</taxon>
        <taxon>Cytophagia</taxon>
        <taxon>Cytophagales</taxon>
        <taxon>Cytophagaceae</taxon>
        <taxon>Spirosoma</taxon>
    </lineage>
</organism>
<dbReference type="AlphaFoldDB" id="A0A7G5H5E8"/>
<dbReference type="RefSeq" id="WP_182463709.1">
    <property type="nucleotide sequence ID" value="NZ_CP059732.1"/>
</dbReference>
<dbReference type="KEGG" id="sfol:H3H32_16350"/>
<evidence type="ECO:0000313" key="1">
    <source>
        <dbReference type="EMBL" id="QMW06340.1"/>
    </source>
</evidence>
<reference evidence="1 2" key="1">
    <citation type="submission" date="2020-07" db="EMBL/GenBank/DDBJ databases">
        <title>Spirosoma foliorum sp. nov., isolated from the leaves on the Nejang mountain Korea, Republic of.</title>
        <authorList>
            <person name="Ho H."/>
            <person name="Lee Y.-J."/>
            <person name="Nurcahyanto D.-A."/>
            <person name="Kim S.-G."/>
        </authorList>
    </citation>
    <scope>NUCLEOTIDE SEQUENCE [LARGE SCALE GENOMIC DNA]</scope>
    <source>
        <strain evidence="1 2">PL0136</strain>
    </source>
</reference>
<dbReference type="EMBL" id="CP059732">
    <property type="protein sequence ID" value="QMW06340.1"/>
    <property type="molecule type" value="Genomic_DNA"/>
</dbReference>
<proteinExistence type="predicted"/>
<name>A0A7G5H5E8_9BACT</name>
<evidence type="ECO:0000313" key="2">
    <source>
        <dbReference type="Proteomes" id="UP000515369"/>
    </source>
</evidence>
<keyword evidence="2" id="KW-1185">Reference proteome</keyword>
<dbReference type="Proteomes" id="UP000515369">
    <property type="component" value="Chromosome"/>
</dbReference>
<accession>A0A7G5H5E8</accession>
<gene>
    <name evidence="1" type="ORF">H3H32_16350</name>
</gene>
<sequence>MSKHTIAFVGKSGHLYVLRNEGLVYSEIKPQYAKRESIEQYNNRTGWPVYVSADEAMADFDREVTIDPGTMKASV</sequence>
<protein>
    <submittedName>
        <fullName evidence="1">Uncharacterized protein</fullName>
    </submittedName>
</protein>